<dbReference type="HOGENOM" id="CLU_192109_0_0_10"/>
<sequence length="70" mass="8418">MKVVTERVKRYRDRLRERGLRPVQIWVADTRRPGFEQECRRQSALLKSDALEKEVLEFLEQASDREGWEA</sequence>
<dbReference type="KEGG" id="cli:Clim_1346"/>
<dbReference type="InterPro" id="IPR021558">
    <property type="entry name" value="MazE-like"/>
</dbReference>
<dbReference type="Proteomes" id="UP000008841">
    <property type="component" value="Chromosome"/>
</dbReference>
<organism evidence="1 2">
    <name type="scientific">Chlorobium limicola (strain DSM 245 / NBRC 103803 / 6330)</name>
    <dbReference type="NCBI Taxonomy" id="290315"/>
    <lineage>
        <taxon>Bacteria</taxon>
        <taxon>Pseudomonadati</taxon>
        <taxon>Chlorobiota</taxon>
        <taxon>Chlorobiia</taxon>
        <taxon>Chlorobiales</taxon>
        <taxon>Chlorobiaceae</taxon>
        <taxon>Chlorobium/Pelodictyon group</taxon>
        <taxon>Chlorobium</taxon>
    </lineage>
</organism>
<dbReference type="AlphaFoldDB" id="B3ECY3"/>
<gene>
    <name evidence="1" type="ordered locus">Clim_1346</name>
</gene>
<protein>
    <recommendedName>
        <fullName evidence="3">Antitoxin MazE</fullName>
    </recommendedName>
</protein>
<dbReference type="STRING" id="290315.Clim_1346"/>
<proteinExistence type="predicted"/>
<name>B3ECY3_CHLL2</name>
<evidence type="ECO:0000313" key="2">
    <source>
        <dbReference type="Proteomes" id="UP000008841"/>
    </source>
</evidence>
<evidence type="ECO:0000313" key="1">
    <source>
        <dbReference type="EMBL" id="ACD90408.1"/>
    </source>
</evidence>
<dbReference type="EMBL" id="CP001097">
    <property type="protein sequence ID" value="ACD90408.1"/>
    <property type="molecule type" value="Genomic_DNA"/>
</dbReference>
<reference evidence="1 2" key="1">
    <citation type="submission" date="2008-05" db="EMBL/GenBank/DDBJ databases">
        <title>Complete sequence of Chlorobium limicola DSM 245.</title>
        <authorList>
            <consortium name="US DOE Joint Genome Institute"/>
            <person name="Lucas S."/>
            <person name="Copeland A."/>
            <person name="Lapidus A."/>
            <person name="Glavina del Rio T."/>
            <person name="Dalin E."/>
            <person name="Tice H."/>
            <person name="Bruce D."/>
            <person name="Goodwin L."/>
            <person name="Pitluck S."/>
            <person name="Schmutz J."/>
            <person name="Larimer F."/>
            <person name="Land M."/>
            <person name="Hauser L."/>
            <person name="Kyrpides N."/>
            <person name="Ovchinnikova G."/>
            <person name="Zhao F."/>
            <person name="Li T."/>
            <person name="Liu Z."/>
            <person name="Overmann J."/>
            <person name="Bryant D.A."/>
            <person name="Richardson P."/>
        </authorList>
    </citation>
    <scope>NUCLEOTIDE SEQUENCE [LARGE SCALE GENOMIC DNA]</scope>
    <source>
        <strain evidence="2">DSM 245 / NBRC 103803 / 6330</strain>
    </source>
</reference>
<evidence type="ECO:0008006" key="3">
    <source>
        <dbReference type="Google" id="ProtNLM"/>
    </source>
</evidence>
<dbReference type="Pfam" id="PF11455">
    <property type="entry name" value="MazE-like"/>
    <property type="match status" value="1"/>
</dbReference>
<dbReference type="OrthoDB" id="3734119at2"/>
<accession>B3ECY3</accession>
<dbReference type="RefSeq" id="WP_012466285.1">
    <property type="nucleotide sequence ID" value="NC_010803.1"/>
</dbReference>